<dbReference type="Proteomes" id="UP001249851">
    <property type="component" value="Unassembled WGS sequence"/>
</dbReference>
<sequence length="73" mass="8604">MQVLVSSTNDRRRKVQAHPRRLTLGYIYLPCPTTFLEPYRNVPLVIITEMKPPNLYFPCVHQLFGFCDTICKY</sequence>
<comment type="caution">
    <text evidence="1">The sequence shown here is derived from an EMBL/GenBank/DDBJ whole genome shotgun (WGS) entry which is preliminary data.</text>
</comment>
<evidence type="ECO:0000313" key="2">
    <source>
        <dbReference type="Proteomes" id="UP001249851"/>
    </source>
</evidence>
<reference evidence="1" key="1">
    <citation type="journal article" date="2023" name="G3 (Bethesda)">
        <title>Whole genome assembly and annotation of the endangered Caribbean coral Acropora cervicornis.</title>
        <authorList>
            <person name="Selwyn J.D."/>
            <person name="Vollmer S.V."/>
        </authorList>
    </citation>
    <scope>NUCLEOTIDE SEQUENCE</scope>
    <source>
        <strain evidence="1">K2</strain>
    </source>
</reference>
<keyword evidence="2" id="KW-1185">Reference proteome</keyword>
<name>A0AAD9V6B9_ACRCE</name>
<reference evidence="1" key="2">
    <citation type="journal article" date="2023" name="Science">
        <title>Genomic signatures of disease resistance in endangered staghorn corals.</title>
        <authorList>
            <person name="Vollmer S.V."/>
            <person name="Selwyn J.D."/>
            <person name="Despard B.A."/>
            <person name="Roesel C.L."/>
        </authorList>
    </citation>
    <scope>NUCLEOTIDE SEQUENCE</scope>
    <source>
        <strain evidence="1">K2</strain>
    </source>
</reference>
<proteinExistence type="predicted"/>
<dbReference type="EMBL" id="JARQWQ010000028">
    <property type="protein sequence ID" value="KAK2562697.1"/>
    <property type="molecule type" value="Genomic_DNA"/>
</dbReference>
<gene>
    <name evidence="1" type="ORF">P5673_014403</name>
</gene>
<organism evidence="1 2">
    <name type="scientific">Acropora cervicornis</name>
    <name type="common">Staghorn coral</name>
    <dbReference type="NCBI Taxonomy" id="6130"/>
    <lineage>
        <taxon>Eukaryota</taxon>
        <taxon>Metazoa</taxon>
        <taxon>Cnidaria</taxon>
        <taxon>Anthozoa</taxon>
        <taxon>Hexacorallia</taxon>
        <taxon>Scleractinia</taxon>
        <taxon>Astrocoeniina</taxon>
        <taxon>Acroporidae</taxon>
        <taxon>Acropora</taxon>
    </lineage>
</organism>
<evidence type="ECO:0000313" key="1">
    <source>
        <dbReference type="EMBL" id="KAK2562697.1"/>
    </source>
</evidence>
<accession>A0AAD9V6B9</accession>
<dbReference type="AlphaFoldDB" id="A0AAD9V6B9"/>
<protein>
    <submittedName>
        <fullName evidence="1">Uncharacterized protein</fullName>
    </submittedName>
</protein>